<dbReference type="Pfam" id="PF00734">
    <property type="entry name" value="CBM_1"/>
    <property type="match status" value="1"/>
</dbReference>
<dbReference type="InterPro" id="IPR035971">
    <property type="entry name" value="CBD_sf"/>
</dbReference>
<dbReference type="SMART" id="SM00236">
    <property type="entry name" value="fCBD"/>
    <property type="match status" value="2"/>
</dbReference>
<reference evidence="4 5" key="1">
    <citation type="submission" date="2023-08" db="EMBL/GenBank/DDBJ databases">
        <authorList>
            <person name="Palmer J.M."/>
        </authorList>
    </citation>
    <scope>NUCLEOTIDE SEQUENCE [LARGE SCALE GENOMIC DNA]</scope>
    <source>
        <strain evidence="4 5">TWF481</strain>
    </source>
</reference>
<dbReference type="EMBL" id="JAVHJL010000004">
    <property type="protein sequence ID" value="KAK6504704.1"/>
    <property type="molecule type" value="Genomic_DNA"/>
</dbReference>
<accession>A0AAV9WBI2</accession>
<evidence type="ECO:0000259" key="3">
    <source>
        <dbReference type="PROSITE" id="PS51164"/>
    </source>
</evidence>
<gene>
    <name evidence="4" type="ORF">TWF481_006643</name>
</gene>
<dbReference type="GO" id="GO:0005975">
    <property type="term" value="P:carbohydrate metabolic process"/>
    <property type="evidence" value="ECO:0007669"/>
    <property type="project" value="InterPro"/>
</dbReference>
<evidence type="ECO:0000256" key="2">
    <source>
        <dbReference type="SAM" id="SignalP"/>
    </source>
</evidence>
<feature type="signal peptide" evidence="2">
    <location>
        <begin position="1"/>
        <end position="20"/>
    </location>
</feature>
<dbReference type="InterPro" id="IPR000254">
    <property type="entry name" value="CBD"/>
</dbReference>
<dbReference type="PROSITE" id="PS00562">
    <property type="entry name" value="CBM1_1"/>
    <property type="match status" value="1"/>
</dbReference>
<dbReference type="GO" id="GO:0005576">
    <property type="term" value="C:extracellular region"/>
    <property type="evidence" value="ECO:0007669"/>
    <property type="project" value="InterPro"/>
</dbReference>
<feature type="chain" id="PRO_5043508222" description="CBM1 domain-containing protein" evidence="2">
    <location>
        <begin position="21"/>
        <end position="138"/>
    </location>
</feature>
<name>A0AAV9WBI2_9PEZI</name>
<keyword evidence="1 2" id="KW-0732">Signal</keyword>
<evidence type="ECO:0000256" key="1">
    <source>
        <dbReference type="ARBA" id="ARBA00022729"/>
    </source>
</evidence>
<protein>
    <recommendedName>
        <fullName evidence="3">CBM1 domain-containing protein</fullName>
    </recommendedName>
</protein>
<keyword evidence="5" id="KW-1185">Reference proteome</keyword>
<evidence type="ECO:0000313" key="5">
    <source>
        <dbReference type="Proteomes" id="UP001370758"/>
    </source>
</evidence>
<dbReference type="GO" id="GO:0030248">
    <property type="term" value="F:cellulose binding"/>
    <property type="evidence" value="ECO:0007669"/>
    <property type="project" value="InterPro"/>
</dbReference>
<evidence type="ECO:0000313" key="4">
    <source>
        <dbReference type="EMBL" id="KAK6504704.1"/>
    </source>
</evidence>
<comment type="caution">
    <text evidence="4">The sequence shown here is derived from an EMBL/GenBank/DDBJ whole genome shotgun (WGS) entry which is preliminary data.</text>
</comment>
<feature type="domain" description="CBM1" evidence="3">
    <location>
        <begin position="102"/>
        <end position="138"/>
    </location>
</feature>
<dbReference type="Proteomes" id="UP001370758">
    <property type="component" value="Unassembled WGS sequence"/>
</dbReference>
<dbReference type="SUPFAM" id="SSF57180">
    <property type="entry name" value="Cellulose-binding domain"/>
    <property type="match status" value="1"/>
</dbReference>
<organism evidence="4 5">
    <name type="scientific">Arthrobotrys musiformis</name>
    <dbReference type="NCBI Taxonomy" id="47236"/>
    <lineage>
        <taxon>Eukaryota</taxon>
        <taxon>Fungi</taxon>
        <taxon>Dikarya</taxon>
        <taxon>Ascomycota</taxon>
        <taxon>Pezizomycotina</taxon>
        <taxon>Orbiliomycetes</taxon>
        <taxon>Orbiliales</taxon>
        <taxon>Orbiliaceae</taxon>
        <taxon>Arthrobotrys</taxon>
    </lineage>
</organism>
<proteinExistence type="predicted"/>
<dbReference type="PROSITE" id="PS51164">
    <property type="entry name" value="CBM1_2"/>
    <property type="match status" value="1"/>
</dbReference>
<sequence length="138" mass="14697">MLSKLSLSIYLLISIPLVSSQTPTTTRTTTASLPPNVQTLWGVCGGDGAPTTPWTKTICESGSWCTKPNTYLHQCVPLSMSPTATSTTTATTTPAITTTTWPLQTKWGKCGGVSHVGPTSCEPPVTCSVLNPYYWQCL</sequence>
<dbReference type="AlphaFoldDB" id="A0AAV9WBI2"/>